<feature type="transmembrane region" description="Helical" evidence="1">
    <location>
        <begin position="143"/>
        <end position="164"/>
    </location>
</feature>
<feature type="transmembrane region" description="Helical" evidence="1">
    <location>
        <begin position="46"/>
        <end position="68"/>
    </location>
</feature>
<dbReference type="PANTHER" id="PTHR36840:SF1">
    <property type="entry name" value="BLL5714 PROTEIN"/>
    <property type="match status" value="1"/>
</dbReference>
<keyword evidence="3" id="KW-1185">Reference proteome</keyword>
<evidence type="ECO:0000313" key="3">
    <source>
        <dbReference type="Proteomes" id="UP000501452"/>
    </source>
</evidence>
<evidence type="ECO:0008006" key="4">
    <source>
        <dbReference type="Google" id="ProtNLM"/>
    </source>
</evidence>
<feature type="transmembrane region" description="Helical" evidence="1">
    <location>
        <begin position="112"/>
        <end position="131"/>
    </location>
</feature>
<reference evidence="2 3" key="1">
    <citation type="submission" date="2019-10" db="EMBL/GenBank/DDBJ databases">
        <title>Rubrobacter sp nov SCSIO 52090 isolated from a deep-sea sediment in the South China Sea.</title>
        <authorList>
            <person name="Chen R.W."/>
        </authorList>
    </citation>
    <scope>NUCLEOTIDE SEQUENCE [LARGE SCALE GENOMIC DNA]</scope>
    <source>
        <strain evidence="2 3">SCSIO 52909</strain>
    </source>
</reference>
<dbReference type="AlphaFoldDB" id="A0A6G8QBV5"/>
<proteinExistence type="predicted"/>
<protein>
    <recommendedName>
        <fullName evidence="4">Low temperature requirement protein A</fullName>
    </recommendedName>
</protein>
<keyword evidence="1" id="KW-0812">Transmembrane</keyword>
<evidence type="ECO:0000313" key="2">
    <source>
        <dbReference type="EMBL" id="QIN83901.1"/>
    </source>
</evidence>
<dbReference type="EMBL" id="CP045119">
    <property type="protein sequence ID" value="QIN83901.1"/>
    <property type="molecule type" value="Genomic_DNA"/>
</dbReference>
<feature type="transmembrane region" description="Helical" evidence="1">
    <location>
        <begin position="170"/>
        <end position="191"/>
    </location>
</feature>
<feature type="transmembrane region" description="Helical" evidence="1">
    <location>
        <begin position="238"/>
        <end position="258"/>
    </location>
</feature>
<name>A0A6G8QBV5_9ACTN</name>
<feature type="transmembrane region" description="Helical" evidence="1">
    <location>
        <begin position="313"/>
        <end position="335"/>
    </location>
</feature>
<accession>A0A6G8QBV5</accession>
<keyword evidence="1" id="KW-1133">Transmembrane helix</keyword>
<dbReference type="Proteomes" id="UP000501452">
    <property type="component" value="Chromosome"/>
</dbReference>
<sequence>MHDSDHEGLLRTRDGGEQRVTPLELFFDLVYVFAITQLSHRLLDHLSLRGVLETLMLLLVVWGVWVYTAWFTNWFDPNRLAVRLVLIAVMLASLVMSVAIPEAFGERGLMFALAYVAIQVGRTAFTFIALRKSLGRSHPLSTNFQRVLSWLVASGVLWIIGGLLGTEARYGVWLLALAVDYTGPVVGYYIPGLGRSRTGEWTIEGGHFAERCQLFLIIALGESILVTGTTFAEIEASAVAVLAFVVAFLGSVALWWIYFAHSAEAARQVFASSEDPGRMGRSAYTYFHLPMIAGVIAIAAADELTVAHPGEPGTLASITLTLGGTALFLAGQAFFKWAVFGLLPWSRAVAIAALAGLMPVGFALPTLALSGAAVLTVVALAAWDALAYQGHVSSLRRSTK</sequence>
<dbReference type="InterPro" id="IPR010640">
    <property type="entry name" value="Low_temperature_requirement_A"/>
</dbReference>
<organism evidence="2 3">
    <name type="scientific">Rubrobacter tropicus</name>
    <dbReference type="NCBI Taxonomy" id="2653851"/>
    <lineage>
        <taxon>Bacteria</taxon>
        <taxon>Bacillati</taxon>
        <taxon>Actinomycetota</taxon>
        <taxon>Rubrobacteria</taxon>
        <taxon>Rubrobacterales</taxon>
        <taxon>Rubrobacteraceae</taxon>
        <taxon>Rubrobacter</taxon>
    </lineage>
</organism>
<dbReference type="KEGG" id="rub:GBA63_15560"/>
<feature type="transmembrane region" description="Helical" evidence="1">
    <location>
        <begin position="80"/>
        <end position="100"/>
    </location>
</feature>
<feature type="transmembrane region" description="Helical" evidence="1">
    <location>
        <begin position="368"/>
        <end position="388"/>
    </location>
</feature>
<dbReference type="Pfam" id="PF06772">
    <property type="entry name" value="LtrA"/>
    <property type="match status" value="1"/>
</dbReference>
<keyword evidence="1" id="KW-0472">Membrane</keyword>
<dbReference type="PANTHER" id="PTHR36840">
    <property type="entry name" value="BLL5714 PROTEIN"/>
    <property type="match status" value="1"/>
</dbReference>
<dbReference type="RefSeq" id="WP_166177570.1">
    <property type="nucleotide sequence ID" value="NZ_CP045119.1"/>
</dbReference>
<evidence type="ECO:0000256" key="1">
    <source>
        <dbReference type="SAM" id="Phobius"/>
    </source>
</evidence>
<gene>
    <name evidence="2" type="ORF">GBA63_15560</name>
</gene>
<feature type="transmembrane region" description="Helical" evidence="1">
    <location>
        <begin position="212"/>
        <end position="232"/>
    </location>
</feature>
<feature type="transmembrane region" description="Helical" evidence="1">
    <location>
        <begin position="283"/>
        <end position="301"/>
    </location>
</feature>